<accession>A0AAX4PFX6</accession>
<evidence type="ECO:0000256" key="8">
    <source>
        <dbReference type="SAM" id="MobiDB-lite"/>
    </source>
</evidence>
<dbReference type="InterPro" id="IPR004680">
    <property type="entry name" value="Cit_transptr-like_dom"/>
</dbReference>
<evidence type="ECO:0000313" key="11">
    <source>
        <dbReference type="EMBL" id="WZN65144.1"/>
    </source>
</evidence>
<dbReference type="GO" id="GO:0015105">
    <property type="term" value="F:arsenite transmembrane transporter activity"/>
    <property type="evidence" value="ECO:0007669"/>
    <property type="project" value="InterPro"/>
</dbReference>
<feature type="transmembrane region" description="Helical" evidence="9">
    <location>
        <begin position="489"/>
        <end position="516"/>
    </location>
</feature>
<feature type="region of interest" description="Disordered" evidence="8">
    <location>
        <begin position="103"/>
        <end position="128"/>
    </location>
</feature>
<proteinExistence type="inferred from homology"/>
<feature type="transmembrane region" description="Helical" evidence="9">
    <location>
        <begin position="416"/>
        <end position="433"/>
    </location>
</feature>
<feature type="transmembrane region" description="Helical" evidence="9">
    <location>
        <begin position="568"/>
        <end position="591"/>
    </location>
</feature>
<feature type="transmembrane region" description="Helical" evidence="9">
    <location>
        <begin position="618"/>
        <end position="638"/>
    </location>
</feature>
<feature type="transmembrane region" description="Helical" evidence="9">
    <location>
        <begin position="714"/>
        <end position="732"/>
    </location>
</feature>
<protein>
    <submittedName>
        <fullName evidence="11">Citrate transporter</fullName>
    </submittedName>
</protein>
<dbReference type="InterPro" id="IPR051475">
    <property type="entry name" value="Diverse_Ion_Transporter"/>
</dbReference>
<organism evidence="11 12">
    <name type="scientific">Chloropicon roscoffensis</name>
    <dbReference type="NCBI Taxonomy" id="1461544"/>
    <lineage>
        <taxon>Eukaryota</taxon>
        <taxon>Viridiplantae</taxon>
        <taxon>Chlorophyta</taxon>
        <taxon>Chloropicophyceae</taxon>
        <taxon>Chloropicales</taxon>
        <taxon>Chloropicaceae</taxon>
        <taxon>Chloropicon</taxon>
    </lineage>
</organism>
<evidence type="ECO:0000256" key="6">
    <source>
        <dbReference type="ARBA" id="ARBA00022989"/>
    </source>
</evidence>
<keyword evidence="7 9" id="KW-0472">Membrane</keyword>
<evidence type="ECO:0000256" key="4">
    <source>
        <dbReference type="ARBA" id="ARBA00022475"/>
    </source>
</evidence>
<evidence type="ECO:0000256" key="2">
    <source>
        <dbReference type="ARBA" id="ARBA00009843"/>
    </source>
</evidence>
<evidence type="ECO:0000256" key="9">
    <source>
        <dbReference type="SAM" id="Phobius"/>
    </source>
</evidence>
<keyword evidence="6 9" id="KW-1133">Transmembrane helix</keyword>
<feature type="transmembrane region" description="Helical" evidence="9">
    <location>
        <begin position="761"/>
        <end position="785"/>
    </location>
</feature>
<feature type="transmembrane region" description="Helical" evidence="9">
    <location>
        <begin position="644"/>
        <end position="663"/>
    </location>
</feature>
<dbReference type="CDD" id="cd01116">
    <property type="entry name" value="P_permease"/>
    <property type="match status" value="1"/>
</dbReference>
<keyword evidence="4" id="KW-1003">Cell membrane</keyword>
<feature type="domain" description="Citrate transporter-like" evidence="10">
    <location>
        <begin position="407"/>
        <end position="768"/>
    </location>
</feature>
<dbReference type="Pfam" id="PF03600">
    <property type="entry name" value="CitMHS"/>
    <property type="match status" value="1"/>
</dbReference>
<evidence type="ECO:0000256" key="5">
    <source>
        <dbReference type="ARBA" id="ARBA00022692"/>
    </source>
</evidence>
<dbReference type="InterPro" id="IPR000802">
    <property type="entry name" value="Arsenical_pump_ArsB"/>
</dbReference>
<keyword evidence="12" id="KW-1185">Reference proteome</keyword>
<dbReference type="PANTHER" id="PTHR43568">
    <property type="entry name" value="P PROTEIN"/>
    <property type="match status" value="1"/>
</dbReference>
<dbReference type="AlphaFoldDB" id="A0AAX4PFX6"/>
<dbReference type="PRINTS" id="PR00758">
    <property type="entry name" value="ARSENICPUMP"/>
</dbReference>
<dbReference type="GO" id="GO:0005886">
    <property type="term" value="C:plasma membrane"/>
    <property type="evidence" value="ECO:0007669"/>
    <property type="project" value="UniProtKB-SubCell"/>
</dbReference>
<dbReference type="EMBL" id="CP151511">
    <property type="protein sequence ID" value="WZN65144.1"/>
    <property type="molecule type" value="Genomic_DNA"/>
</dbReference>
<feature type="transmembrane region" description="Helical" evidence="9">
    <location>
        <begin position="675"/>
        <end position="694"/>
    </location>
</feature>
<evidence type="ECO:0000256" key="7">
    <source>
        <dbReference type="ARBA" id="ARBA00023136"/>
    </source>
</evidence>
<evidence type="ECO:0000256" key="3">
    <source>
        <dbReference type="ARBA" id="ARBA00022448"/>
    </source>
</evidence>
<feature type="transmembrane region" description="Helical" evidence="9">
    <location>
        <begin position="805"/>
        <end position="826"/>
    </location>
</feature>
<evidence type="ECO:0000313" key="12">
    <source>
        <dbReference type="Proteomes" id="UP001472866"/>
    </source>
</evidence>
<sequence>MTDKVHPAPAEDEPEASTAAEDLENPAPLREAPAQPKKGRMNKSGSFTWNEINGGKQGEGKRVSRKSPRHKADSIFDVGAALDRKLSKKVAGRRHTMLAIATPRDSTISGAKGGSKDGEGDKGEEEDRGYFDLKKTARRANIDIRKDVGELSVIVEALDPEHQANLKKHMKSALGRVTDNLKHLNFLQDRADHMALKMVRATNWAHSKEVRKKRMTIGNVSFSGDGGDNTGSYFGKLSNGATMALICLFTLLCMLFNPGHTMDYKAFDGLKTVSPGKPYESTLNPRPMDVVQVAVHKDSHAHDTGLVTVQLLQTLNTTFSQTETHRIGKEMIINLASEQMHAFHFRFFPKRSDLYNEEYPLRVQITGPVNSKNLESVALKVHVEQHGLLGVCQEYIAAGILLIVLGIIALELLDRTLSAMIGASLMIGLLVLLNKTPNLKTIISWCDEGTLGLLFGMMVIVSKLSLTGFMDLMTYKLIPFCNGSKYRLLYILCAITAVMSAFLDNVTTVLLVAPLTVSLSRSLKMNPLPFLTGEVLFSNIGGTATLIGDPPNVIVGSRLSDDLTFLDFIISLGPAVVLMSLPCMLVIVSYYRKELSGPLNNMEDLVKKSNEGIRDPELFSYCMICLLMVLFGFLLHPVHHVNPAWIAISGAILLLMFSSPHDIEPALESVEWSTLLFFASLFVMVEAMAEVGLISTIGQAISDLIESVDEDNRLLVAIVLVMWISAVVSAFLDNIPYTATMVPIIVQLASNEKLGLSIKPLAWALCFGACLGGNGSLMGASANIVVAGIADKSGYPLTFTSFFNIGFRVMIVSVTISCVYMLIVYCT</sequence>
<evidence type="ECO:0000256" key="1">
    <source>
        <dbReference type="ARBA" id="ARBA00004651"/>
    </source>
</evidence>
<feature type="region of interest" description="Disordered" evidence="8">
    <location>
        <begin position="1"/>
        <end position="71"/>
    </location>
</feature>
<name>A0AAX4PFX6_9CHLO</name>
<reference evidence="11 12" key="1">
    <citation type="submission" date="2024-03" db="EMBL/GenBank/DDBJ databases">
        <title>Complete genome sequence of the green alga Chloropicon roscoffensis RCC1871.</title>
        <authorList>
            <person name="Lemieux C."/>
            <person name="Pombert J.-F."/>
            <person name="Otis C."/>
            <person name="Turmel M."/>
        </authorList>
    </citation>
    <scope>NUCLEOTIDE SEQUENCE [LARGE SCALE GENOMIC DNA]</scope>
    <source>
        <strain evidence="11 12">RCC1871</strain>
    </source>
</reference>
<comment type="subcellular location">
    <subcellularLocation>
        <location evidence="1">Cell membrane</location>
        <topology evidence="1">Multi-pass membrane protein</topology>
    </subcellularLocation>
</comment>
<keyword evidence="5 9" id="KW-0812">Transmembrane</keyword>
<gene>
    <name evidence="11" type="ORF">HKI87_11g67010</name>
</gene>
<feature type="transmembrane region" description="Helical" evidence="9">
    <location>
        <begin position="445"/>
        <end position="469"/>
    </location>
</feature>
<feature type="transmembrane region" description="Helical" evidence="9">
    <location>
        <begin position="237"/>
        <end position="256"/>
    </location>
</feature>
<feature type="transmembrane region" description="Helical" evidence="9">
    <location>
        <begin position="528"/>
        <end position="548"/>
    </location>
</feature>
<dbReference type="Proteomes" id="UP001472866">
    <property type="component" value="Chromosome 11"/>
</dbReference>
<keyword evidence="3" id="KW-0813">Transport</keyword>
<feature type="transmembrane region" description="Helical" evidence="9">
    <location>
        <begin position="388"/>
        <end position="410"/>
    </location>
</feature>
<comment type="similarity">
    <text evidence="2">Belongs to the CitM (TC 2.A.11) transporter family.</text>
</comment>
<evidence type="ECO:0000259" key="10">
    <source>
        <dbReference type="Pfam" id="PF03600"/>
    </source>
</evidence>
<dbReference type="PANTHER" id="PTHR43568:SF1">
    <property type="entry name" value="P PROTEIN"/>
    <property type="match status" value="1"/>
</dbReference>